<evidence type="ECO:0000313" key="7">
    <source>
        <dbReference type="EMBL" id="MTU42717.1"/>
    </source>
</evidence>
<organism evidence="7 8">
    <name type="scientific">Parasutterella excrementihominis</name>
    <dbReference type="NCBI Taxonomy" id="487175"/>
    <lineage>
        <taxon>Bacteria</taxon>
        <taxon>Pseudomonadati</taxon>
        <taxon>Pseudomonadota</taxon>
        <taxon>Betaproteobacteria</taxon>
        <taxon>Burkholderiales</taxon>
        <taxon>Sutterellaceae</taxon>
        <taxon>Parasutterella</taxon>
    </lineage>
</organism>
<keyword evidence="3" id="KW-0812">Transmembrane</keyword>
<comment type="caution">
    <text evidence="7">The sequence shown here is derived from an EMBL/GenBank/DDBJ whole genome shotgun (WGS) entry which is preliminary data.</text>
</comment>
<dbReference type="SUPFAM" id="SSF53649">
    <property type="entry name" value="Alkaline phosphatase-like"/>
    <property type="match status" value="1"/>
</dbReference>
<dbReference type="AlphaFoldDB" id="A0A6I3S0T2"/>
<evidence type="ECO:0000256" key="3">
    <source>
        <dbReference type="ARBA" id="ARBA00022692"/>
    </source>
</evidence>
<keyword evidence="4" id="KW-1133">Transmembrane helix</keyword>
<dbReference type="InterPro" id="IPR050448">
    <property type="entry name" value="OpgB/LTA_synthase_biosynth"/>
</dbReference>
<dbReference type="PANTHER" id="PTHR47371:SF3">
    <property type="entry name" value="PHOSPHOGLYCEROL TRANSFERASE I"/>
    <property type="match status" value="1"/>
</dbReference>
<evidence type="ECO:0000259" key="6">
    <source>
        <dbReference type="Pfam" id="PF00884"/>
    </source>
</evidence>
<dbReference type="PANTHER" id="PTHR47371">
    <property type="entry name" value="LIPOTEICHOIC ACID SYNTHASE"/>
    <property type="match status" value="1"/>
</dbReference>
<dbReference type="GO" id="GO:0005886">
    <property type="term" value="C:plasma membrane"/>
    <property type="evidence" value="ECO:0007669"/>
    <property type="project" value="UniProtKB-SubCell"/>
</dbReference>
<dbReference type="CDD" id="cd16015">
    <property type="entry name" value="LTA_synthase"/>
    <property type="match status" value="1"/>
</dbReference>
<evidence type="ECO:0000256" key="4">
    <source>
        <dbReference type="ARBA" id="ARBA00022989"/>
    </source>
</evidence>
<protein>
    <submittedName>
        <fullName evidence="7">Sulfatase-like hydrolase/transferase</fullName>
    </submittedName>
</protein>
<feature type="domain" description="Sulfatase N-terminal" evidence="6">
    <location>
        <begin position="293"/>
        <end position="582"/>
    </location>
</feature>
<dbReference type="RefSeq" id="WP_155168060.1">
    <property type="nucleotide sequence ID" value="NZ_DBGEHT010000112.1"/>
</dbReference>
<comment type="subcellular location">
    <subcellularLocation>
        <location evidence="1">Cell membrane</location>
        <topology evidence="1">Multi-pass membrane protein</topology>
    </subcellularLocation>
</comment>
<evidence type="ECO:0000256" key="5">
    <source>
        <dbReference type="ARBA" id="ARBA00023136"/>
    </source>
</evidence>
<keyword evidence="2" id="KW-1003">Cell membrane</keyword>
<sequence>MHNFNSKQHELITHVVMDHETSIEQEDYWLKHFFKAVVFFIASIIVLSLFRIFFLYYFSAGLNITGANFLPALGVGIRVDAKWLSLALLPAFLVFLFSYWKPFLFKYAAVLAGFGLFGMVLLDAVNFGFFSFYKTPISPLVFGFFQDDTKAILQTLWQDWPILSYLLVLFCGIAVPFVAASLFFNRLKASPRGYQLFLLSIVSILLFAFFIRGSIGKFPLRQEDFAVSKVQLINASVPNGAAALYEATKAWRNFQIKGEPSQALTKFGYSNIEEAKKDLAVRAHTSTQLSFRPNVVFAVMESMSGDIFNSHDSLVNNTLGALDTALEDAVVFRKAVSIENGTFPSLEGLLFDTPISPISQSIYGRKELSFSQIRAFKEAGYRTVFLTGCPEPWRQINDTFKFYGFEEIYGQAAIGEKFPNAEKSPWGIGDKWMFKFAEDLLKEAEGTGRPVFIMMLSTTNHPPFKVPDGEQVSKVDISKLPKTINLEGSYDGNMKMLLKTYQYAANSLGNFILDLRNKGWLKNTIVAATGDHNARMRYQSEGNWHHVFGVPVLFWLPDQNLKASVDTDRWVSHRDILPSLLAMSTGKNLGNEKGRNLFAKDTEEGAVSFIGWSGSGFVIGKPGMVTLNGKNLECYNWRDDKLVKAESCSNEQETMGKEARAQRAISEYIVRKGLQE</sequence>
<accession>A0A6I3S0T2</accession>
<evidence type="ECO:0000256" key="2">
    <source>
        <dbReference type="ARBA" id="ARBA00022475"/>
    </source>
</evidence>
<dbReference type="GO" id="GO:0016787">
    <property type="term" value="F:hydrolase activity"/>
    <property type="evidence" value="ECO:0007669"/>
    <property type="project" value="UniProtKB-KW"/>
</dbReference>
<dbReference type="Gene3D" id="3.40.720.10">
    <property type="entry name" value="Alkaline Phosphatase, subunit A"/>
    <property type="match status" value="1"/>
</dbReference>
<dbReference type="InterPro" id="IPR017850">
    <property type="entry name" value="Alkaline_phosphatase_core_sf"/>
</dbReference>
<keyword evidence="7" id="KW-0808">Transferase</keyword>
<proteinExistence type="predicted"/>
<name>A0A6I3S0T2_9BURK</name>
<keyword evidence="5" id="KW-0472">Membrane</keyword>
<dbReference type="Proteomes" id="UP000462362">
    <property type="component" value="Unassembled WGS sequence"/>
</dbReference>
<dbReference type="InterPro" id="IPR000917">
    <property type="entry name" value="Sulfatase_N"/>
</dbReference>
<dbReference type="GO" id="GO:0016740">
    <property type="term" value="F:transferase activity"/>
    <property type="evidence" value="ECO:0007669"/>
    <property type="project" value="UniProtKB-KW"/>
</dbReference>
<gene>
    <name evidence="7" type="ORF">GMD42_03575</name>
</gene>
<evidence type="ECO:0000313" key="8">
    <source>
        <dbReference type="Proteomes" id="UP000462362"/>
    </source>
</evidence>
<keyword evidence="7" id="KW-0378">Hydrolase</keyword>
<dbReference type="EMBL" id="WNCL01000007">
    <property type="protein sequence ID" value="MTU42717.1"/>
    <property type="molecule type" value="Genomic_DNA"/>
</dbReference>
<reference evidence="7 8" key="1">
    <citation type="journal article" date="2019" name="Nat. Med.">
        <title>A library of human gut bacterial isolates paired with longitudinal multiomics data enables mechanistic microbiome research.</title>
        <authorList>
            <person name="Poyet M."/>
            <person name="Groussin M."/>
            <person name="Gibbons S.M."/>
            <person name="Avila-Pacheco J."/>
            <person name="Jiang X."/>
            <person name="Kearney S.M."/>
            <person name="Perrotta A.R."/>
            <person name="Berdy B."/>
            <person name="Zhao S."/>
            <person name="Lieberman T.D."/>
            <person name="Swanson P.K."/>
            <person name="Smith M."/>
            <person name="Roesemann S."/>
            <person name="Alexander J.E."/>
            <person name="Rich S.A."/>
            <person name="Livny J."/>
            <person name="Vlamakis H."/>
            <person name="Clish C."/>
            <person name="Bullock K."/>
            <person name="Deik A."/>
            <person name="Scott J."/>
            <person name="Pierce K.A."/>
            <person name="Xavier R.J."/>
            <person name="Alm E.J."/>
        </authorList>
    </citation>
    <scope>NUCLEOTIDE SEQUENCE [LARGE SCALE GENOMIC DNA]</scope>
    <source>
        <strain evidence="7 8">BIOML-A2</strain>
    </source>
</reference>
<evidence type="ECO:0000256" key="1">
    <source>
        <dbReference type="ARBA" id="ARBA00004651"/>
    </source>
</evidence>
<dbReference type="Pfam" id="PF00884">
    <property type="entry name" value="Sulfatase"/>
    <property type="match status" value="1"/>
</dbReference>